<dbReference type="Proteomes" id="UP001257277">
    <property type="component" value="Unassembled WGS sequence"/>
</dbReference>
<proteinExistence type="predicted"/>
<gene>
    <name evidence="3" type="ORF">RQM59_03375</name>
</gene>
<dbReference type="EMBL" id="JAVTTO010000001">
    <property type="protein sequence ID" value="MDT7831404.1"/>
    <property type="molecule type" value="Genomic_DNA"/>
</dbReference>
<protein>
    <submittedName>
        <fullName evidence="3">Response regulator</fullName>
    </submittedName>
</protein>
<dbReference type="RefSeq" id="WP_349240649.1">
    <property type="nucleotide sequence ID" value="NZ_JAVTTO010000001.1"/>
</dbReference>
<dbReference type="SUPFAM" id="SSF52172">
    <property type="entry name" value="CheY-like"/>
    <property type="match status" value="1"/>
</dbReference>
<comment type="caution">
    <text evidence="3">The sequence shown here is derived from an EMBL/GenBank/DDBJ whole genome shotgun (WGS) entry which is preliminary data.</text>
</comment>
<dbReference type="InterPro" id="IPR011006">
    <property type="entry name" value="CheY-like_superfamily"/>
</dbReference>
<keyword evidence="4" id="KW-1185">Reference proteome</keyword>
<evidence type="ECO:0000313" key="3">
    <source>
        <dbReference type="EMBL" id="MDT7831404.1"/>
    </source>
</evidence>
<dbReference type="InterPro" id="IPR001789">
    <property type="entry name" value="Sig_transdc_resp-reg_receiver"/>
</dbReference>
<evidence type="ECO:0000313" key="4">
    <source>
        <dbReference type="Proteomes" id="UP001257277"/>
    </source>
</evidence>
<organism evidence="3 4">
    <name type="scientific">Asprobacillus argus</name>
    <dbReference type="NCBI Taxonomy" id="3076534"/>
    <lineage>
        <taxon>Bacteria</taxon>
        <taxon>Pseudomonadati</taxon>
        <taxon>Bacteroidota</taxon>
        <taxon>Flavobacteriia</taxon>
        <taxon>Flavobacteriales</taxon>
        <taxon>Flavobacteriaceae</taxon>
        <taxon>Asprobacillus</taxon>
    </lineage>
</organism>
<keyword evidence="1" id="KW-0597">Phosphoprotein</keyword>
<accession>A0ABU3LCF1</accession>
<evidence type="ECO:0000259" key="2">
    <source>
        <dbReference type="PROSITE" id="PS50110"/>
    </source>
</evidence>
<name>A0ABU3LCF1_9FLAO</name>
<feature type="domain" description="Response regulatory" evidence="2">
    <location>
        <begin position="6"/>
        <end position="133"/>
    </location>
</feature>
<dbReference type="Pfam" id="PF00072">
    <property type="entry name" value="Response_reg"/>
    <property type="match status" value="1"/>
</dbReference>
<reference evidence="3 4" key="1">
    <citation type="submission" date="2023-09" db="EMBL/GenBank/DDBJ databases">
        <title>Novel taxa isolated from Blanes Bay.</title>
        <authorList>
            <person name="Rey-Velasco X."/>
            <person name="Lucena T."/>
        </authorList>
    </citation>
    <scope>NUCLEOTIDE SEQUENCE [LARGE SCALE GENOMIC DNA]</scope>
    <source>
        <strain evidence="3 4">S356</strain>
    </source>
</reference>
<dbReference type="PROSITE" id="PS50110">
    <property type="entry name" value="RESPONSE_REGULATORY"/>
    <property type="match status" value="1"/>
</dbReference>
<evidence type="ECO:0000256" key="1">
    <source>
        <dbReference type="PROSITE-ProRule" id="PRU00169"/>
    </source>
</evidence>
<sequence length="225" mass="25293">MENKINILVVDDHQLIIDGILSSLSGSDSYKVSSTNTCDDALRRIKQQLHSEPFDVLFTDLSFDNTPQNAELDGGESLIKAIKALEIDIKIGVISGHTETNRVYNVISNLQPDAYILKNHAGAEELDFAIKKMLNNERFYTYEIHQKILKRNIVQIQMDEVAVQILKELPKHPKISNLEGIITKESGGFLKLRSIENKLANLRIDLDANNNTDLVLKAKELGIID</sequence>
<dbReference type="Gene3D" id="3.40.50.2300">
    <property type="match status" value="1"/>
</dbReference>
<feature type="modified residue" description="4-aspartylphosphate" evidence="1">
    <location>
        <position position="60"/>
    </location>
</feature>